<feature type="domain" description="Pseudouridine synthase II N-terminal" evidence="6">
    <location>
        <begin position="93"/>
        <end position="235"/>
    </location>
</feature>
<evidence type="ECO:0000313" key="9">
    <source>
        <dbReference type="Proteomes" id="UP001642484"/>
    </source>
</evidence>
<feature type="domain" description="tRNA pseudouridylate synthase B C-terminal" evidence="7">
    <location>
        <begin position="236"/>
        <end position="279"/>
    </location>
</feature>
<dbReference type="Pfam" id="PF16198">
    <property type="entry name" value="TruB_C_2"/>
    <property type="match status" value="1"/>
</dbReference>
<evidence type="ECO:0000256" key="2">
    <source>
        <dbReference type="ARBA" id="ARBA00012787"/>
    </source>
</evidence>
<evidence type="ECO:0000256" key="1">
    <source>
        <dbReference type="ARBA" id="ARBA00008999"/>
    </source>
</evidence>
<comment type="caution">
    <text evidence="8">The sequence shown here is derived from an EMBL/GenBank/DDBJ whole genome shotgun (WGS) entry which is preliminary data.</text>
</comment>
<dbReference type="NCBIfam" id="TIGR00431">
    <property type="entry name" value="TruB"/>
    <property type="match status" value="1"/>
</dbReference>
<dbReference type="Proteomes" id="UP001642484">
    <property type="component" value="Unassembled WGS sequence"/>
</dbReference>
<protein>
    <recommendedName>
        <fullName evidence="2">tRNA pseudouridine(55) synthase</fullName>
        <ecNumber evidence="2">5.4.99.25</ecNumber>
    </recommendedName>
</protein>
<keyword evidence="4" id="KW-0413">Isomerase</keyword>
<evidence type="ECO:0000259" key="6">
    <source>
        <dbReference type="Pfam" id="PF01509"/>
    </source>
</evidence>
<dbReference type="InterPro" id="IPR002501">
    <property type="entry name" value="PsdUridine_synth_N"/>
</dbReference>
<evidence type="ECO:0000256" key="3">
    <source>
        <dbReference type="ARBA" id="ARBA00022694"/>
    </source>
</evidence>
<dbReference type="EC" id="5.4.99.25" evidence="2"/>
<dbReference type="EMBL" id="CAXAMN010002169">
    <property type="protein sequence ID" value="CAK8998107.1"/>
    <property type="molecule type" value="Genomic_DNA"/>
</dbReference>
<dbReference type="CDD" id="cd02573">
    <property type="entry name" value="PseudoU_synth_EcTruB"/>
    <property type="match status" value="1"/>
</dbReference>
<gene>
    <name evidence="8" type="ORF">CCMP2556_LOCUS5123</name>
</gene>
<dbReference type="Gene3D" id="3.30.2350.10">
    <property type="entry name" value="Pseudouridine synthase"/>
    <property type="match status" value="1"/>
</dbReference>
<dbReference type="PANTHER" id="PTHR13767:SF2">
    <property type="entry name" value="PSEUDOURIDYLATE SYNTHASE TRUB1"/>
    <property type="match status" value="1"/>
</dbReference>
<feature type="region of interest" description="Disordered" evidence="5">
    <location>
        <begin position="292"/>
        <end position="322"/>
    </location>
</feature>
<keyword evidence="3" id="KW-0819">tRNA processing</keyword>
<dbReference type="SUPFAM" id="SSF55120">
    <property type="entry name" value="Pseudouridine synthase"/>
    <property type="match status" value="1"/>
</dbReference>
<comment type="similarity">
    <text evidence="1">Belongs to the pseudouridine synthase TruB family.</text>
</comment>
<organism evidence="8 9">
    <name type="scientific">Durusdinium trenchii</name>
    <dbReference type="NCBI Taxonomy" id="1381693"/>
    <lineage>
        <taxon>Eukaryota</taxon>
        <taxon>Sar</taxon>
        <taxon>Alveolata</taxon>
        <taxon>Dinophyceae</taxon>
        <taxon>Suessiales</taxon>
        <taxon>Symbiodiniaceae</taxon>
        <taxon>Durusdinium</taxon>
    </lineage>
</organism>
<proteinExistence type="inferred from homology"/>
<sequence length="322" mass="34928">MRALRIIVLQKAMARYRIFHVKVSRNVSCGALASGGMKDDLSGDPEADEAERRDAVAAALANGGVFAVDKPAGPTSADVVAGVLEAVTKKLKVKLGHGGTLDPFATGVLVLGLGHGTRMLQKFLHGGKEYVATVQMGTETDTQDYTGHALRRCRFDHVRREVLEEALPGFRGTISQVPPMFSALKVNGQRLYKLAMEGQDVPRPAREVQVDELELLEFQPPHFTLRVRCGGGLYVRTLGHDLAQAVGTVGHVTSLRRIAVGEFREAGCLTLEEALDPQKIATRLRRCSVPKRPKKRLLSATSVNRDAEAREPPPLPPLNGPP</sequence>
<evidence type="ECO:0000259" key="7">
    <source>
        <dbReference type="Pfam" id="PF16198"/>
    </source>
</evidence>
<reference evidence="8 9" key="1">
    <citation type="submission" date="2024-02" db="EMBL/GenBank/DDBJ databases">
        <authorList>
            <person name="Chen Y."/>
            <person name="Shah S."/>
            <person name="Dougan E. K."/>
            <person name="Thang M."/>
            <person name="Chan C."/>
        </authorList>
    </citation>
    <scope>NUCLEOTIDE SEQUENCE [LARGE SCALE GENOMIC DNA]</scope>
</reference>
<accession>A0ABP0I955</accession>
<dbReference type="InterPro" id="IPR032819">
    <property type="entry name" value="TruB_C"/>
</dbReference>
<dbReference type="InterPro" id="IPR020103">
    <property type="entry name" value="PsdUridine_synth_cat_dom_sf"/>
</dbReference>
<keyword evidence="9" id="KW-1185">Reference proteome</keyword>
<dbReference type="PANTHER" id="PTHR13767">
    <property type="entry name" value="TRNA-PSEUDOURIDINE SYNTHASE"/>
    <property type="match status" value="1"/>
</dbReference>
<dbReference type="HAMAP" id="MF_01080">
    <property type="entry name" value="TruB_bact"/>
    <property type="match status" value="1"/>
</dbReference>
<evidence type="ECO:0000313" key="8">
    <source>
        <dbReference type="EMBL" id="CAK8998107.1"/>
    </source>
</evidence>
<name>A0ABP0I955_9DINO</name>
<dbReference type="InterPro" id="IPR014780">
    <property type="entry name" value="tRNA_psdUridine_synth_TruB"/>
</dbReference>
<evidence type="ECO:0000256" key="5">
    <source>
        <dbReference type="SAM" id="MobiDB-lite"/>
    </source>
</evidence>
<feature type="compositionally biased region" description="Pro residues" evidence="5">
    <location>
        <begin position="312"/>
        <end position="322"/>
    </location>
</feature>
<evidence type="ECO:0000256" key="4">
    <source>
        <dbReference type="ARBA" id="ARBA00023235"/>
    </source>
</evidence>
<dbReference type="Pfam" id="PF01509">
    <property type="entry name" value="TruB_N"/>
    <property type="match status" value="1"/>
</dbReference>